<evidence type="ECO:0000313" key="4">
    <source>
        <dbReference type="EMBL" id="CAF3981325.1"/>
    </source>
</evidence>
<evidence type="ECO:0000313" key="2">
    <source>
        <dbReference type="EMBL" id="CAF1217706.1"/>
    </source>
</evidence>
<reference evidence="2" key="1">
    <citation type="submission" date="2021-02" db="EMBL/GenBank/DDBJ databases">
        <authorList>
            <person name="Nowell W R."/>
        </authorList>
    </citation>
    <scope>NUCLEOTIDE SEQUENCE</scope>
</reference>
<evidence type="ECO:0000313" key="3">
    <source>
        <dbReference type="EMBL" id="CAF3835046.1"/>
    </source>
</evidence>
<dbReference type="EMBL" id="CAJNOQ010009182">
    <property type="protein sequence ID" value="CAF1217706.1"/>
    <property type="molecule type" value="Genomic_DNA"/>
</dbReference>
<dbReference type="Proteomes" id="UP000681722">
    <property type="component" value="Unassembled WGS sequence"/>
</dbReference>
<evidence type="ECO:0000313" key="1">
    <source>
        <dbReference type="EMBL" id="CAF1070683.1"/>
    </source>
</evidence>
<evidence type="ECO:0000313" key="5">
    <source>
        <dbReference type="Proteomes" id="UP000663829"/>
    </source>
</evidence>
<dbReference type="EMBL" id="CAJNOK010008702">
    <property type="protein sequence ID" value="CAF1070683.1"/>
    <property type="molecule type" value="Genomic_DNA"/>
</dbReference>
<gene>
    <name evidence="2" type="ORF">GPM918_LOCUS24532</name>
    <name evidence="1" type="ORF">OVA965_LOCUS17877</name>
    <name evidence="4" type="ORF">SRO942_LOCUS24532</name>
    <name evidence="3" type="ORF">TMI583_LOCUS17888</name>
</gene>
<sequence>MSSAAKQDILKAASDLASFAGSVFGFQSPSTCDLDVKLDQILVKLKEIAEIVRSIGHLVECAQIKQNYREISTKLTTLLNIYEAFYRAKNKIGRENVRNAVISRCNDHTEGIHQIYSLFLIILGNDEVVDFFKHCAHYKSEKVDIWSGNIKNLASLIAIVIKGCEEAYNHTTQFDPPRFEKEVKELIQYYSEITNLKEFVKDQEVFGLRSIVKSIANRGKSADETAQTLKAMFTYFDWDVIFYSSKISATHHTTLYSPN</sequence>
<protein>
    <submittedName>
        <fullName evidence="2">Uncharacterized protein</fullName>
    </submittedName>
</protein>
<organism evidence="2 5">
    <name type="scientific">Didymodactylos carnosus</name>
    <dbReference type="NCBI Taxonomy" id="1234261"/>
    <lineage>
        <taxon>Eukaryota</taxon>
        <taxon>Metazoa</taxon>
        <taxon>Spiralia</taxon>
        <taxon>Gnathifera</taxon>
        <taxon>Rotifera</taxon>
        <taxon>Eurotatoria</taxon>
        <taxon>Bdelloidea</taxon>
        <taxon>Philodinida</taxon>
        <taxon>Philodinidae</taxon>
        <taxon>Didymodactylos</taxon>
    </lineage>
</organism>
<accession>A0A814XJW0</accession>
<dbReference type="Proteomes" id="UP000682733">
    <property type="component" value="Unassembled WGS sequence"/>
</dbReference>
<dbReference type="EMBL" id="CAJOBC010009184">
    <property type="protein sequence ID" value="CAF3981325.1"/>
    <property type="molecule type" value="Genomic_DNA"/>
</dbReference>
<dbReference type="EMBL" id="CAJOBA010008717">
    <property type="protein sequence ID" value="CAF3835046.1"/>
    <property type="molecule type" value="Genomic_DNA"/>
</dbReference>
<dbReference type="Proteomes" id="UP000663829">
    <property type="component" value="Unassembled WGS sequence"/>
</dbReference>
<dbReference type="AlphaFoldDB" id="A0A814XJW0"/>
<name>A0A814XJW0_9BILA</name>
<proteinExistence type="predicted"/>
<dbReference type="OrthoDB" id="10014653at2759"/>
<keyword evidence="5" id="KW-1185">Reference proteome</keyword>
<comment type="caution">
    <text evidence="2">The sequence shown here is derived from an EMBL/GenBank/DDBJ whole genome shotgun (WGS) entry which is preliminary data.</text>
</comment>
<dbReference type="Proteomes" id="UP000677228">
    <property type="component" value="Unassembled WGS sequence"/>
</dbReference>